<dbReference type="NCBIfam" id="TIGR01128">
    <property type="entry name" value="holA"/>
    <property type="match status" value="1"/>
</dbReference>
<dbReference type="InterPro" id="IPR005790">
    <property type="entry name" value="DNA_polIII_delta"/>
</dbReference>
<comment type="similarity">
    <text evidence="6">Belongs to the DNA polymerase HolA subunit family.</text>
</comment>
<organism evidence="8 9">
    <name type="scientific">Saccharopolyspora erythraea</name>
    <name type="common">Streptomyces erythraeus</name>
    <dbReference type="NCBI Taxonomy" id="1836"/>
    <lineage>
        <taxon>Bacteria</taxon>
        <taxon>Bacillati</taxon>
        <taxon>Actinomycetota</taxon>
        <taxon>Actinomycetes</taxon>
        <taxon>Pseudonocardiales</taxon>
        <taxon>Pseudonocardiaceae</taxon>
        <taxon>Saccharopolyspora</taxon>
    </lineage>
</organism>
<proteinExistence type="inferred from homology"/>
<dbReference type="InterPro" id="IPR027417">
    <property type="entry name" value="P-loop_NTPase"/>
</dbReference>
<accession>A0ABN1C0D6</accession>
<gene>
    <name evidence="8" type="primary">holA</name>
    <name evidence="8" type="ORF">GCM10009533_05110</name>
</gene>
<dbReference type="Proteomes" id="UP001500729">
    <property type="component" value="Unassembled WGS sequence"/>
</dbReference>
<evidence type="ECO:0000256" key="5">
    <source>
        <dbReference type="ARBA" id="ARBA00022932"/>
    </source>
</evidence>
<dbReference type="Gene3D" id="1.20.272.10">
    <property type="match status" value="1"/>
</dbReference>
<evidence type="ECO:0000256" key="1">
    <source>
        <dbReference type="ARBA" id="ARBA00012417"/>
    </source>
</evidence>
<evidence type="ECO:0000256" key="6">
    <source>
        <dbReference type="ARBA" id="ARBA00034754"/>
    </source>
</evidence>
<reference evidence="8 9" key="1">
    <citation type="journal article" date="2019" name="Int. J. Syst. Evol. Microbiol.">
        <title>The Global Catalogue of Microorganisms (GCM) 10K type strain sequencing project: providing services to taxonomists for standard genome sequencing and annotation.</title>
        <authorList>
            <consortium name="The Broad Institute Genomics Platform"/>
            <consortium name="The Broad Institute Genome Sequencing Center for Infectious Disease"/>
            <person name="Wu L."/>
            <person name="Ma J."/>
        </authorList>
    </citation>
    <scope>NUCLEOTIDE SEQUENCE [LARGE SCALE GENOMIC DNA]</scope>
    <source>
        <strain evidence="8 9">JCM 10303</strain>
    </source>
</reference>
<name>A0ABN1C0D6_SACER</name>
<evidence type="ECO:0000256" key="4">
    <source>
        <dbReference type="ARBA" id="ARBA00022705"/>
    </source>
</evidence>
<evidence type="ECO:0000256" key="7">
    <source>
        <dbReference type="ARBA" id="ARBA00049244"/>
    </source>
</evidence>
<dbReference type="NCBIfam" id="NF005918">
    <property type="entry name" value="PRK07914.1"/>
    <property type="match status" value="1"/>
</dbReference>
<evidence type="ECO:0000313" key="9">
    <source>
        <dbReference type="Proteomes" id="UP001500729"/>
    </source>
</evidence>
<dbReference type="SUPFAM" id="SSF48019">
    <property type="entry name" value="post-AAA+ oligomerization domain-like"/>
    <property type="match status" value="1"/>
</dbReference>
<protein>
    <recommendedName>
        <fullName evidence="1">DNA-directed DNA polymerase</fullName>
        <ecNumber evidence="1">2.7.7.7</ecNumber>
    </recommendedName>
</protein>
<dbReference type="PANTHER" id="PTHR34388:SF1">
    <property type="entry name" value="DNA POLYMERASE III SUBUNIT DELTA"/>
    <property type="match status" value="1"/>
</dbReference>
<dbReference type="EMBL" id="BAAAGS010000002">
    <property type="protein sequence ID" value="GAA0509285.1"/>
    <property type="molecule type" value="Genomic_DNA"/>
</dbReference>
<evidence type="ECO:0000256" key="3">
    <source>
        <dbReference type="ARBA" id="ARBA00022695"/>
    </source>
</evidence>
<keyword evidence="3" id="KW-0548">Nucleotidyltransferase</keyword>
<keyword evidence="2" id="KW-0808">Transferase</keyword>
<dbReference type="InterPro" id="IPR008921">
    <property type="entry name" value="DNA_pol3_clamp-load_cplx_C"/>
</dbReference>
<evidence type="ECO:0000313" key="8">
    <source>
        <dbReference type="EMBL" id="GAA0509285.1"/>
    </source>
</evidence>
<dbReference type="PANTHER" id="PTHR34388">
    <property type="entry name" value="DNA POLYMERASE III SUBUNIT DELTA"/>
    <property type="match status" value="1"/>
</dbReference>
<sequence>MAPCDDFRMSSPAVVPDPLHLILGEEELLVERALWAAVGAARAADPEAELRRVKVSELTPPELDEMLSPSLFAEGRVVALEAAQEAGKEIAEAVLSYARQPAEGVILVVVHSGGGRGKNAKELPNALRKLGARVTECNKITKPAEREAFVRDEVRRAGGKIDASGVSALIETVGSDLRELSSAASQLVADTGGKVDDAAVRRYHRGRAEVTGFVVAEKAVTGDRTGALESLRWALQLGVPHVLIADALADAVRTIGRVAAAGRSDPFRLAGELGMPAWKVKKALAQSRGWSSATIADALQVAAALNAEVKGMAADADYALERAVLRVVDLRAAR</sequence>
<keyword evidence="4" id="KW-0235">DNA replication</keyword>
<dbReference type="EC" id="2.7.7.7" evidence="1"/>
<dbReference type="Gene3D" id="3.40.50.300">
    <property type="entry name" value="P-loop containing nucleotide triphosphate hydrolases"/>
    <property type="match status" value="1"/>
</dbReference>
<keyword evidence="5" id="KW-0239">DNA-directed DNA polymerase</keyword>
<comment type="catalytic activity">
    <reaction evidence="7">
        <text>DNA(n) + a 2'-deoxyribonucleoside 5'-triphosphate = DNA(n+1) + diphosphate</text>
        <dbReference type="Rhea" id="RHEA:22508"/>
        <dbReference type="Rhea" id="RHEA-COMP:17339"/>
        <dbReference type="Rhea" id="RHEA-COMP:17340"/>
        <dbReference type="ChEBI" id="CHEBI:33019"/>
        <dbReference type="ChEBI" id="CHEBI:61560"/>
        <dbReference type="ChEBI" id="CHEBI:173112"/>
        <dbReference type="EC" id="2.7.7.7"/>
    </reaction>
</comment>
<evidence type="ECO:0000256" key="2">
    <source>
        <dbReference type="ARBA" id="ARBA00022679"/>
    </source>
</evidence>
<comment type="caution">
    <text evidence="8">The sequence shown here is derived from an EMBL/GenBank/DDBJ whole genome shotgun (WGS) entry which is preliminary data.</text>
</comment>
<keyword evidence="9" id="KW-1185">Reference proteome</keyword>